<dbReference type="GO" id="GO:0015297">
    <property type="term" value="F:antiporter activity"/>
    <property type="evidence" value="ECO:0007669"/>
    <property type="project" value="InterPro"/>
</dbReference>
<dbReference type="GO" id="GO:0042910">
    <property type="term" value="F:xenobiotic transmembrane transporter activity"/>
    <property type="evidence" value="ECO:0007669"/>
    <property type="project" value="InterPro"/>
</dbReference>
<feature type="transmembrane region" description="Helical" evidence="2">
    <location>
        <begin position="106"/>
        <end position="131"/>
    </location>
</feature>
<dbReference type="GO" id="GO:0005886">
    <property type="term" value="C:plasma membrane"/>
    <property type="evidence" value="ECO:0007669"/>
    <property type="project" value="TreeGrafter"/>
</dbReference>
<accession>A0A561QPP2</accession>
<organism evidence="3 4">
    <name type="scientific">Neorhizobium alkalisoli</name>
    <dbReference type="NCBI Taxonomy" id="528178"/>
    <lineage>
        <taxon>Bacteria</taxon>
        <taxon>Pseudomonadati</taxon>
        <taxon>Pseudomonadota</taxon>
        <taxon>Alphaproteobacteria</taxon>
        <taxon>Hyphomicrobiales</taxon>
        <taxon>Rhizobiaceae</taxon>
        <taxon>Rhizobium/Agrobacterium group</taxon>
        <taxon>Neorhizobium</taxon>
    </lineage>
</organism>
<keyword evidence="1" id="KW-0813">Transport</keyword>
<gene>
    <name evidence="3" type="ORF">FHW37_105423</name>
</gene>
<keyword evidence="4" id="KW-1185">Reference proteome</keyword>
<dbReference type="RefSeq" id="WP_145640013.1">
    <property type="nucleotide sequence ID" value="NZ_VIWP01000005.1"/>
</dbReference>
<reference evidence="3 4" key="1">
    <citation type="submission" date="2019-06" db="EMBL/GenBank/DDBJ databases">
        <title>Sorghum-associated microbial communities from plants grown in Nebraska, USA.</title>
        <authorList>
            <person name="Schachtman D."/>
        </authorList>
    </citation>
    <scope>NUCLEOTIDE SEQUENCE [LARGE SCALE GENOMIC DNA]</scope>
    <source>
        <strain evidence="3 4">1225</strain>
    </source>
</reference>
<feature type="transmembrane region" description="Helical" evidence="2">
    <location>
        <begin position="210"/>
        <end position="235"/>
    </location>
</feature>
<feature type="transmembrane region" description="Helical" evidence="2">
    <location>
        <begin position="333"/>
        <end position="356"/>
    </location>
</feature>
<dbReference type="Proteomes" id="UP000320653">
    <property type="component" value="Unassembled WGS sequence"/>
</dbReference>
<evidence type="ECO:0000313" key="4">
    <source>
        <dbReference type="Proteomes" id="UP000320653"/>
    </source>
</evidence>
<evidence type="ECO:0000256" key="1">
    <source>
        <dbReference type="ARBA" id="ARBA00022448"/>
    </source>
</evidence>
<dbReference type="PANTHER" id="PTHR43298:SF2">
    <property type="entry name" value="FMN_FAD EXPORTER YEEO-RELATED"/>
    <property type="match status" value="1"/>
</dbReference>
<feature type="transmembrane region" description="Helical" evidence="2">
    <location>
        <begin position="151"/>
        <end position="172"/>
    </location>
</feature>
<dbReference type="OrthoDB" id="9780160at2"/>
<feature type="transmembrane region" description="Helical" evidence="2">
    <location>
        <begin position="414"/>
        <end position="434"/>
    </location>
</feature>
<feature type="transmembrane region" description="Helical" evidence="2">
    <location>
        <begin position="440"/>
        <end position="459"/>
    </location>
</feature>
<name>A0A561QPP2_9HYPH</name>
<comment type="caution">
    <text evidence="3">The sequence shown here is derived from an EMBL/GenBank/DDBJ whole genome shotgun (WGS) entry which is preliminary data.</text>
</comment>
<dbReference type="InterPro" id="IPR002528">
    <property type="entry name" value="MATE_fam"/>
</dbReference>
<evidence type="ECO:0000313" key="3">
    <source>
        <dbReference type="EMBL" id="TWF52320.1"/>
    </source>
</evidence>
<protein>
    <submittedName>
        <fullName evidence="3">MATE family multidrug resistance protein</fullName>
    </submittedName>
</protein>
<feature type="transmembrane region" description="Helical" evidence="2">
    <location>
        <begin position="28"/>
        <end position="54"/>
    </location>
</feature>
<dbReference type="InterPro" id="IPR050222">
    <property type="entry name" value="MATE_MdtK"/>
</dbReference>
<dbReference type="AlphaFoldDB" id="A0A561QPP2"/>
<feature type="transmembrane region" description="Helical" evidence="2">
    <location>
        <begin position="179"/>
        <end position="204"/>
    </location>
</feature>
<proteinExistence type="predicted"/>
<dbReference type="Pfam" id="PF01554">
    <property type="entry name" value="MatE"/>
    <property type="match status" value="2"/>
</dbReference>
<evidence type="ECO:0000256" key="2">
    <source>
        <dbReference type="SAM" id="Phobius"/>
    </source>
</evidence>
<keyword evidence="2" id="KW-0472">Membrane</keyword>
<dbReference type="EMBL" id="VIWP01000005">
    <property type="protein sequence ID" value="TWF52320.1"/>
    <property type="molecule type" value="Genomic_DNA"/>
</dbReference>
<feature type="transmembrane region" description="Helical" evidence="2">
    <location>
        <begin position="60"/>
        <end position="85"/>
    </location>
</feature>
<keyword evidence="2" id="KW-1133">Transmembrane helix</keyword>
<sequence length="492" mass="51088">MPSLRRLPLLLPDHRGMTQETRSELRSLAGIAAPLAVAQASQLVMSLAASVLLGRLSGSALAASGLCAVFIQVLVVVSQGVIAGAHPLMAAAKGKSEAEGQGGDGAAYAFGGAVLASLVLSLISVAILLNLPAVLRPFGVSADILRDVDEFIAMAAFAVPAILWILPIRLYFSVSGKSWLTMASVAIGALFYVPALSILTFGGFGFAGHGLIGAGIAYAMAWWLIAAGLTVYSLATGHLPVSTFRNALRNAPQALKDVWKIGWPIALIYAAELGMTLILTLITSGLGTIAIIANQIAYTLNNIAFNPIVAIGQATTVRVAYHLGAGRPVAARLAGNLSLMTAAGLMAFFGVLFFLASEQIIHLLLGADTADLSVIQPLSQKLILILAGFLVFDGIQSAANGALRGLKDTRVPMIVGLCGYWLVGVPTAIVLALWLDLGVVGVWFGILAGIVSVACCLLLRWRYMAGIAVSPTDGAAVTRDGRGVLRKMTSPT</sequence>
<dbReference type="PANTHER" id="PTHR43298">
    <property type="entry name" value="MULTIDRUG RESISTANCE PROTEIN NORM-RELATED"/>
    <property type="match status" value="1"/>
</dbReference>
<keyword evidence="2" id="KW-0812">Transmembrane</keyword>